<feature type="transmembrane region" description="Helical" evidence="6">
    <location>
        <begin position="12"/>
        <end position="35"/>
    </location>
</feature>
<reference evidence="7 8" key="1">
    <citation type="journal article" date="2020" name="ISME J.">
        <title>Uncovering the hidden diversity of litter-decomposition mechanisms in mushroom-forming fungi.</title>
        <authorList>
            <person name="Floudas D."/>
            <person name="Bentzer J."/>
            <person name="Ahren D."/>
            <person name="Johansson T."/>
            <person name="Persson P."/>
            <person name="Tunlid A."/>
        </authorList>
    </citation>
    <scope>NUCLEOTIDE SEQUENCE [LARGE SCALE GENOMIC DNA]</scope>
    <source>
        <strain evidence="7 8">CBS 291.85</strain>
    </source>
</reference>
<name>A0A8H5D075_9AGAR</name>
<evidence type="ECO:0000313" key="8">
    <source>
        <dbReference type="Proteomes" id="UP000559256"/>
    </source>
</evidence>
<comment type="subcellular location">
    <subcellularLocation>
        <location evidence="1">Membrane</location>
        <topology evidence="1">Multi-pass membrane protein</topology>
    </subcellularLocation>
</comment>
<comment type="similarity">
    <text evidence="2">Belongs to the UPF0014 family.</text>
</comment>
<evidence type="ECO:0000256" key="2">
    <source>
        <dbReference type="ARBA" id="ARBA00005268"/>
    </source>
</evidence>
<keyword evidence="3 6" id="KW-0812">Transmembrane</keyword>
<organism evidence="7 8">
    <name type="scientific">Tetrapyrgos nigripes</name>
    <dbReference type="NCBI Taxonomy" id="182062"/>
    <lineage>
        <taxon>Eukaryota</taxon>
        <taxon>Fungi</taxon>
        <taxon>Dikarya</taxon>
        <taxon>Basidiomycota</taxon>
        <taxon>Agaricomycotina</taxon>
        <taxon>Agaricomycetes</taxon>
        <taxon>Agaricomycetidae</taxon>
        <taxon>Agaricales</taxon>
        <taxon>Marasmiineae</taxon>
        <taxon>Marasmiaceae</taxon>
        <taxon>Tetrapyrgos</taxon>
    </lineage>
</organism>
<accession>A0A8H5D075</accession>
<dbReference type="Proteomes" id="UP000559256">
    <property type="component" value="Unassembled WGS sequence"/>
</dbReference>
<proteinExistence type="inferred from homology"/>
<dbReference type="OrthoDB" id="432685at2759"/>
<dbReference type="PANTHER" id="PTHR30028:SF0">
    <property type="entry name" value="PROTEIN ALUMINUM SENSITIVE 3"/>
    <property type="match status" value="1"/>
</dbReference>
<sequence length="318" mass="35085">MYTADNRAVGWPSVFIALIFILFNALLSNAFHLGVEISLLTAAARCMVQLGIVATLLQSVLEMKNPWAVAGVILLLNLMAAFETAMNKTKNRYSNMFPSVFICMFGSTIPISIIGVKYSMSVEPFWDPVQYIPVVGMLCGSTISGVTLSLNYILREFQENRDKIEMYLAFGASRSEACRPMIAEALRLALTPTINQMSVLGIISIPGMMTGAMLGGSSVQEAAKLQMIIMFMLSASTALASICCSAYATSILVDEEHRVRPDRIYAKFSWGEMSRVGNLIGTIRGLGIRLARKAARVTMVRRDWVELPTRRDERLLTL</sequence>
<protein>
    <submittedName>
        <fullName evidence="7">Uncharacterized protein</fullName>
    </submittedName>
</protein>
<comment type="caution">
    <text evidence="7">The sequence shown here is derived from an EMBL/GenBank/DDBJ whole genome shotgun (WGS) entry which is preliminary data.</text>
</comment>
<keyword evidence="5 6" id="KW-0472">Membrane</keyword>
<keyword evidence="8" id="KW-1185">Reference proteome</keyword>
<keyword evidence="4 6" id="KW-1133">Transmembrane helix</keyword>
<evidence type="ECO:0000256" key="3">
    <source>
        <dbReference type="ARBA" id="ARBA00022692"/>
    </source>
</evidence>
<feature type="transmembrane region" description="Helical" evidence="6">
    <location>
        <begin position="131"/>
        <end position="154"/>
    </location>
</feature>
<feature type="transmembrane region" description="Helical" evidence="6">
    <location>
        <begin position="228"/>
        <end position="253"/>
    </location>
</feature>
<dbReference type="InterPro" id="IPR005226">
    <property type="entry name" value="UPF0014_fam"/>
</dbReference>
<gene>
    <name evidence="7" type="ORF">D9758_010187</name>
</gene>
<feature type="transmembrane region" description="Helical" evidence="6">
    <location>
        <begin position="97"/>
        <end position="119"/>
    </location>
</feature>
<feature type="transmembrane region" description="Helical" evidence="6">
    <location>
        <begin position="197"/>
        <end position="216"/>
    </location>
</feature>
<dbReference type="PANTHER" id="PTHR30028">
    <property type="entry name" value="UPF0014 INNER MEMBRANE PROTEIN YBBM-RELATED"/>
    <property type="match status" value="1"/>
</dbReference>
<feature type="transmembrane region" description="Helical" evidence="6">
    <location>
        <begin position="67"/>
        <end position="85"/>
    </location>
</feature>
<evidence type="ECO:0000256" key="6">
    <source>
        <dbReference type="SAM" id="Phobius"/>
    </source>
</evidence>
<dbReference type="EMBL" id="JAACJM010000079">
    <property type="protein sequence ID" value="KAF5349792.1"/>
    <property type="molecule type" value="Genomic_DNA"/>
</dbReference>
<evidence type="ECO:0000256" key="5">
    <source>
        <dbReference type="ARBA" id="ARBA00023136"/>
    </source>
</evidence>
<evidence type="ECO:0000313" key="7">
    <source>
        <dbReference type="EMBL" id="KAF5349792.1"/>
    </source>
</evidence>
<dbReference type="Pfam" id="PF03649">
    <property type="entry name" value="UPF0014"/>
    <property type="match status" value="1"/>
</dbReference>
<evidence type="ECO:0000256" key="1">
    <source>
        <dbReference type="ARBA" id="ARBA00004141"/>
    </source>
</evidence>
<dbReference type="GO" id="GO:0005886">
    <property type="term" value="C:plasma membrane"/>
    <property type="evidence" value="ECO:0007669"/>
    <property type="project" value="TreeGrafter"/>
</dbReference>
<evidence type="ECO:0000256" key="4">
    <source>
        <dbReference type="ARBA" id="ARBA00022989"/>
    </source>
</evidence>
<dbReference type="AlphaFoldDB" id="A0A8H5D075"/>